<dbReference type="SUPFAM" id="SSF53067">
    <property type="entry name" value="Actin-like ATPase domain"/>
    <property type="match status" value="2"/>
</dbReference>
<evidence type="ECO:0000313" key="3">
    <source>
        <dbReference type="Proteomes" id="UP000291485"/>
    </source>
</evidence>
<organism evidence="2 3">
    <name type="scientific">Pedobacter frigidisoli</name>
    <dbReference type="NCBI Taxonomy" id="2530455"/>
    <lineage>
        <taxon>Bacteria</taxon>
        <taxon>Pseudomonadati</taxon>
        <taxon>Bacteroidota</taxon>
        <taxon>Sphingobacteriia</taxon>
        <taxon>Sphingobacteriales</taxon>
        <taxon>Sphingobacteriaceae</taxon>
        <taxon>Pedobacter</taxon>
    </lineage>
</organism>
<proteinExistence type="predicted"/>
<dbReference type="Proteomes" id="UP000291485">
    <property type="component" value="Unassembled WGS sequence"/>
</dbReference>
<gene>
    <name evidence="2" type="primary">tsaB</name>
    <name evidence="2" type="ORF">EZ449_12580</name>
</gene>
<evidence type="ECO:0000313" key="2">
    <source>
        <dbReference type="EMBL" id="TCD08239.1"/>
    </source>
</evidence>
<dbReference type="InterPro" id="IPR043129">
    <property type="entry name" value="ATPase_NBD"/>
</dbReference>
<evidence type="ECO:0000259" key="1">
    <source>
        <dbReference type="Pfam" id="PF00814"/>
    </source>
</evidence>
<dbReference type="EMBL" id="SJSN01000009">
    <property type="protein sequence ID" value="TCD08239.1"/>
    <property type="molecule type" value="Genomic_DNA"/>
</dbReference>
<dbReference type="RefSeq" id="WP_131559268.1">
    <property type="nucleotide sequence ID" value="NZ_SJSN01000009.1"/>
</dbReference>
<accession>A0A4R0P5T9</accession>
<keyword evidence="2" id="KW-0808">Transferase</keyword>
<dbReference type="InterPro" id="IPR022496">
    <property type="entry name" value="T6A_TsaB"/>
</dbReference>
<dbReference type="GO" id="GO:0002949">
    <property type="term" value="P:tRNA threonylcarbamoyladenosine modification"/>
    <property type="evidence" value="ECO:0007669"/>
    <property type="project" value="InterPro"/>
</dbReference>
<name>A0A4R0P5T9_9SPHI</name>
<protein>
    <submittedName>
        <fullName evidence="2">tRNA (Adenosine(37)-N6)-threonylcarbamoyltransferase complex dimerization subunit type 1 TsaB</fullName>
    </submittedName>
</protein>
<dbReference type="OrthoDB" id="9784166at2"/>
<dbReference type="InterPro" id="IPR000905">
    <property type="entry name" value="Gcp-like_dom"/>
</dbReference>
<dbReference type="CDD" id="cd24032">
    <property type="entry name" value="ASKHA_NBD_TsaB"/>
    <property type="match status" value="1"/>
</dbReference>
<sequence length="228" mass="25055">MAKILQIETATSFCSVALSIDGKTVFVKEESGQNLHARNLTLFIDEVIKSAGLAYADLDAIAVSKGPGSYTGLRIGVSTAKGLCYALEKPLIAIETLEMMAAGFLIKNPNYTGLICPMIDARRMEVYTSVFDSKLDILEPTSAKIIDENSFEHLLAQNKITFLGDGAAKCAETLNHANANFSEANFNSANYMSKLANEVFYKTNFEDVAYFEPFYLKDFVVTQPKKKV</sequence>
<dbReference type="NCBIfam" id="TIGR03725">
    <property type="entry name" value="T6A_YeaZ"/>
    <property type="match status" value="1"/>
</dbReference>
<dbReference type="GO" id="GO:0016740">
    <property type="term" value="F:transferase activity"/>
    <property type="evidence" value="ECO:0007669"/>
    <property type="project" value="UniProtKB-KW"/>
</dbReference>
<dbReference type="GO" id="GO:0005829">
    <property type="term" value="C:cytosol"/>
    <property type="evidence" value="ECO:0007669"/>
    <property type="project" value="TreeGrafter"/>
</dbReference>
<comment type="caution">
    <text evidence="2">The sequence shown here is derived from an EMBL/GenBank/DDBJ whole genome shotgun (WGS) entry which is preliminary data.</text>
</comment>
<dbReference type="Gene3D" id="3.30.420.40">
    <property type="match status" value="2"/>
</dbReference>
<feature type="domain" description="Gcp-like" evidence="1">
    <location>
        <begin position="33"/>
        <end position="209"/>
    </location>
</feature>
<dbReference type="PANTHER" id="PTHR11735">
    <property type="entry name" value="TRNA N6-ADENOSINE THREONYLCARBAMOYLTRANSFERASE"/>
    <property type="match status" value="1"/>
</dbReference>
<dbReference type="PANTHER" id="PTHR11735:SF11">
    <property type="entry name" value="TRNA THREONYLCARBAMOYLADENOSINE BIOSYNTHESIS PROTEIN TSAB"/>
    <property type="match status" value="1"/>
</dbReference>
<dbReference type="AlphaFoldDB" id="A0A4R0P5T9"/>
<reference evidence="2 3" key="1">
    <citation type="submission" date="2019-02" db="EMBL/GenBank/DDBJ databases">
        <title>Pedobacter sp. RP-3-11 sp. nov., isolated from Arctic soil.</title>
        <authorList>
            <person name="Dahal R.H."/>
        </authorList>
    </citation>
    <scope>NUCLEOTIDE SEQUENCE [LARGE SCALE GENOMIC DNA]</scope>
    <source>
        <strain evidence="2 3">RP-3-11</strain>
    </source>
</reference>
<dbReference type="Pfam" id="PF00814">
    <property type="entry name" value="TsaD"/>
    <property type="match status" value="1"/>
</dbReference>
<keyword evidence="3" id="KW-1185">Reference proteome</keyword>